<gene>
    <name evidence="1" type="ORF">AVEN_201407_1</name>
</gene>
<dbReference type="AlphaFoldDB" id="A0A4Y2WNQ4"/>
<accession>A0A4Y2WNQ4</accession>
<dbReference type="Proteomes" id="UP000499080">
    <property type="component" value="Unassembled WGS sequence"/>
</dbReference>
<organism evidence="1 2">
    <name type="scientific">Araneus ventricosus</name>
    <name type="common">Orbweaver spider</name>
    <name type="synonym">Epeira ventricosa</name>
    <dbReference type="NCBI Taxonomy" id="182803"/>
    <lineage>
        <taxon>Eukaryota</taxon>
        <taxon>Metazoa</taxon>
        <taxon>Ecdysozoa</taxon>
        <taxon>Arthropoda</taxon>
        <taxon>Chelicerata</taxon>
        <taxon>Arachnida</taxon>
        <taxon>Araneae</taxon>
        <taxon>Araneomorphae</taxon>
        <taxon>Entelegynae</taxon>
        <taxon>Araneoidea</taxon>
        <taxon>Araneidae</taxon>
        <taxon>Araneus</taxon>
    </lineage>
</organism>
<comment type="caution">
    <text evidence="1">The sequence shown here is derived from an EMBL/GenBank/DDBJ whole genome shotgun (WGS) entry which is preliminary data.</text>
</comment>
<proteinExistence type="predicted"/>
<name>A0A4Y2WNQ4_ARAVE</name>
<evidence type="ECO:0000313" key="2">
    <source>
        <dbReference type="Proteomes" id="UP000499080"/>
    </source>
</evidence>
<protein>
    <submittedName>
        <fullName evidence="1">Uncharacterized protein</fullName>
    </submittedName>
</protein>
<evidence type="ECO:0000313" key="1">
    <source>
        <dbReference type="EMBL" id="GBO37577.1"/>
    </source>
</evidence>
<reference evidence="1 2" key="1">
    <citation type="journal article" date="2019" name="Sci. Rep.">
        <title>Orb-weaving spider Araneus ventricosus genome elucidates the spidroin gene catalogue.</title>
        <authorList>
            <person name="Kono N."/>
            <person name="Nakamura H."/>
            <person name="Ohtoshi R."/>
            <person name="Moran D.A.P."/>
            <person name="Shinohara A."/>
            <person name="Yoshida Y."/>
            <person name="Fujiwara M."/>
            <person name="Mori M."/>
            <person name="Tomita M."/>
            <person name="Arakawa K."/>
        </authorList>
    </citation>
    <scope>NUCLEOTIDE SEQUENCE [LARGE SCALE GENOMIC DNA]</scope>
</reference>
<dbReference type="EMBL" id="BGPR01062067">
    <property type="protein sequence ID" value="GBO37577.1"/>
    <property type="molecule type" value="Genomic_DNA"/>
</dbReference>
<keyword evidence="2" id="KW-1185">Reference proteome</keyword>
<sequence length="134" mass="13751">MPPARRAAGAVAAARCRYADADLPQYAAAAAELPGGERRAATTGAARQASCRRRRQAPRAAAIFAHAAASICQYARLPTPPAAAFCGTSPDMRCRRYEAGTRRQAAAQQEGKVAVACSGGKSAQICGGARCGVC</sequence>